<evidence type="ECO:0000256" key="3">
    <source>
        <dbReference type="ARBA" id="ARBA00022448"/>
    </source>
</evidence>
<keyword evidence="9 13" id="KW-0472">Membrane</keyword>
<dbReference type="PANTHER" id="PTHR42985:SF45">
    <property type="entry name" value="SODIUM_IODIDE COTRANSPORTER-LIKE"/>
    <property type="match status" value="1"/>
</dbReference>
<feature type="non-terminal residue" evidence="14">
    <location>
        <position position="495"/>
    </location>
</feature>
<dbReference type="PROSITE" id="PS50283">
    <property type="entry name" value="NA_SOLUT_SYMP_3"/>
    <property type="match status" value="2"/>
</dbReference>
<feature type="compositionally biased region" description="Polar residues" evidence="12">
    <location>
        <begin position="484"/>
        <end position="495"/>
    </location>
</feature>
<dbReference type="InterPro" id="IPR038377">
    <property type="entry name" value="Na/Glc_symporter_sf"/>
</dbReference>
<sequence>MEERNYEYIFEKGDNVQFSVIDYVVFAITLGLSASIGLFYAIKDRRSQDTEDFLLGGRSLHVIPVSLSLLSSFISAITLLGTPAEVYRYNTMYWWVSVAFVVTGIGSAHIFIPVFYNLGVTSIFEYVELRFGRLTRIVSSVLYLIWMLLYMAIVLYGPSLALNAVTGISLWGSIIAVSLVCIFYTTLGNMDEFTGHDSYYNFSVSCWCCNVRLLQYLIPLFAMDLVGHLHGLPGLILSCVFSGSLSTISSGLNAASAVILEDFVKPCCCYGIKPFWATLISKLTVIIAGLVCLALAFLVSKIGAILQAAYTLHGILGGPLLGLFTLGMVFPWSNKWGAITGPVTALGFMLWIGLGAKGVNMSTTIPPTTLAMNTSMTTMDITDDGSEPFILYKLSYMWYSATAMLTTVIVGLIVSFATGYTKPDTVDPRLICHIFDVFFPFLPEQIRRPLRFGVREKQKLMTVTIAEIPVKYTVDDGESELNDDNTQTRTIEGTQ</sequence>
<accession>A0ABQ9FSR6</accession>
<comment type="subcellular location">
    <subcellularLocation>
        <location evidence="1">Cell membrane</location>
        <topology evidence="1">Multi-pass membrane protein</topology>
    </subcellularLocation>
</comment>
<keyword evidence="3" id="KW-0813">Transport</keyword>
<comment type="caution">
    <text evidence="14">The sequence shown here is derived from an EMBL/GenBank/DDBJ whole genome shotgun (WGS) entry which is preliminary data.</text>
</comment>
<evidence type="ECO:0000256" key="2">
    <source>
        <dbReference type="ARBA" id="ARBA00006434"/>
    </source>
</evidence>
<dbReference type="EMBL" id="JARBDR010000214">
    <property type="protein sequence ID" value="KAJ8319211.1"/>
    <property type="molecule type" value="Genomic_DNA"/>
</dbReference>
<proteinExistence type="inferred from homology"/>
<evidence type="ECO:0000256" key="13">
    <source>
        <dbReference type="SAM" id="Phobius"/>
    </source>
</evidence>
<dbReference type="InterPro" id="IPR001734">
    <property type="entry name" value="Na/solute_symporter"/>
</dbReference>
<keyword evidence="10" id="KW-0739">Sodium transport</keyword>
<evidence type="ECO:0000256" key="12">
    <source>
        <dbReference type="SAM" id="MobiDB-lite"/>
    </source>
</evidence>
<evidence type="ECO:0000256" key="4">
    <source>
        <dbReference type="ARBA" id="ARBA00022475"/>
    </source>
</evidence>
<keyword evidence="4" id="KW-1003">Cell membrane</keyword>
<keyword evidence="15" id="KW-1185">Reference proteome</keyword>
<evidence type="ECO:0000256" key="10">
    <source>
        <dbReference type="ARBA" id="ARBA00023201"/>
    </source>
</evidence>
<evidence type="ECO:0000313" key="15">
    <source>
        <dbReference type="Proteomes" id="UP001217089"/>
    </source>
</evidence>
<organism evidence="14 15">
    <name type="scientific">Tegillarca granosa</name>
    <name type="common">Malaysian cockle</name>
    <name type="synonym">Anadara granosa</name>
    <dbReference type="NCBI Taxonomy" id="220873"/>
    <lineage>
        <taxon>Eukaryota</taxon>
        <taxon>Metazoa</taxon>
        <taxon>Spiralia</taxon>
        <taxon>Lophotrochozoa</taxon>
        <taxon>Mollusca</taxon>
        <taxon>Bivalvia</taxon>
        <taxon>Autobranchia</taxon>
        <taxon>Pteriomorphia</taxon>
        <taxon>Arcoida</taxon>
        <taxon>Arcoidea</taxon>
        <taxon>Arcidae</taxon>
        <taxon>Tegillarca</taxon>
    </lineage>
</organism>
<feature type="transmembrane region" description="Helical" evidence="13">
    <location>
        <begin position="234"/>
        <end position="255"/>
    </location>
</feature>
<evidence type="ECO:0000256" key="9">
    <source>
        <dbReference type="ARBA" id="ARBA00023136"/>
    </source>
</evidence>
<dbReference type="Proteomes" id="UP001217089">
    <property type="component" value="Unassembled WGS sequence"/>
</dbReference>
<protein>
    <submittedName>
        <fullName evidence="14">Uncharacterized protein</fullName>
    </submittedName>
</protein>
<gene>
    <name evidence="14" type="ORF">KUTeg_004302</name>
</gene>
<keyword evidence="8" id="KW-0406">Ion transport</keyword>
<keyword evidence="5 13" id="KW-0812">Transmembrane</keyword>
<dbReference type="PANTHER" id="PTHR42985">
    <property type="entry name" value="SODIUM-COUPLED MONOCARBOXYLATE TRANSPORTER"/>
    <property type="match status" value="1"/>
</dbReference>
<keyword evidence="6 13" id="KW-1133">Transmembrane helix</keyword>
<feature type="transmembrane region" description="Helical" evidence="13">
    <location>
        <begin position="304"/>
        <end position="324"/>
    </location>
</feature>
<dbReference type="Pfam" id="PF00474">
    <property type="entry name" value="SSF"/>
    <property type="match status" value="2"/>
</dbReference>
<feature type="transmembrane region" description="Helical" evidence="13">
    <location>
        <begin position="336"/>
        <end position="354"/>
    </location>
</feature>
<evidence type="ECO:0000256" key="1">
    <source>
        <dbReference type="ARBA" id="ARBA00004651"/>
    </source>
</evidence>
<name>A0ABQ9FSR6_TEGGR</name>
<dbReference type="Gene3D" id="1.20.1730.10">
    <property type="entry name" value="Sodium/glucose cotransporter"/>
    <property type="match status" value="2"/>
</dbReference>
<evidence type="ECO:0000256" key="7">
    <source>
        <dbReference type="ARBA" id="ARBA00023053"/>
    </source>
</evidence>
<feature type="transmembrane region" description="Helical" evidence="13">
    <location>
        <begin position="199"/>
        <end position="222"/>
    </location>
</feature>
<feature type="transmembrane region" description="Helical" evidence="13">
    <location>
        <begin position="137"/>
        <end position="156"/>
    </location>
</feature>
<evidence type="ECO:0000313" key="14">
    <source>
        <dbReference type="EMBL" id="KAJ8319211.1"/>
    </source>
</evidence>
<evidence type="ECO:0000256" key="5">
    <source>
        <dbReference type="ARBA" id="ARBA00022692"/>
    </source>
</evidence>
<evidence type="ECO:0000256" key="11">
    <source>
        <dbReference type="RuleBase" id="RU362091"/>
    </source>
</evidence>
<feature type="transmembrane region" description="Helical" evidence="13">
    <location>
        <begin position="396"/>
        <end position="420"/>
    </location>
</feature>
<reference evidence="14 15" key="1">
    <citation type="submission" date="2022-12" db="EMBL/GenBank/DDBJ databases">
        <title>Chromosome-level genome of Tegillarca granosa.</title>
        <authorList>
            <person name="Kim J."/>
        </authorList>
    </citation>
    <scope>NUCLEOTIDE SEQUENCE [LARGE SCALE GENOMIC DNA]</scope>
    <source>
        <strain evidence="14">Teg-2019</strain>
        <tissue evidence="14">Adductor muscle</tissue>
    </source>
</reference>
<feature type="transmembrane region" description="Helical" evidence="13">
    <location>
        <begin position="275"/>
        <end position="298"/>
    </location>
</feature>
<keyword evidence="7" id="KW-0915">Sodium</keyword>
<evidence type="ECO:0000256" key="8">
    <source>
        <dbReference type="ARBA" id="ARBA00023065"/>
    </source>
</evidence>
<feature type="transmembrane region" description="Helical" evidence="13">
    <location>
        <begin position="62"/>
        <end position="80"/>
    </location>
</feature>
<dbReference type="InterPro" id="IPR051163">
    <property type="entry name" value="Sodium:Solute_Symporter_SSF"/>
</dbReference>
<feature type="transmembrane region" description="Helical" evidence="13">
    <location>
        <begin position="20"/>
        <end position="42"/>
    </location>
</feature>
<comment type="similarity">
    <text evidence="2 11">Belongs to the sodium:solute symporter (SSF) (TC 2.A.21) family.</text>
</comment>
<evidence type="ECO:0000256" key="6">
    <source>
        <dbReference type="ARBA" id="ARBA00022989"/>
    </source>
</evidence>
<feature type="transmembrane region" description="Helical" evidence="13">
    <location>
        <begin position="168"/>
        <end position="187"/>
    </location>
</feature>
<feature type="transmembrane region" description="Helical" evidence="13">
    <location>
        <begin position="92"/>
        <end position="116"/>
    </location>
</feature>
<feature type="region of interest" description="Disordered" evidence="12">
    <location>
        <begin position="476"/>
        <end position="495"/>
    </location>
</feature>